<dbReference type="AlphaFoldDB" id="A0A1H5VKN5"/>
<feature type="domain" description="HTH deoR-type" evidence="4">
    <location>
        <begin position="3"/>
        <end position="58"/>
    </location>
</feature>
<dbReference type="Pfam" id="PF00455">
    <property type="entry name" value="DeoRC"/>
    <property type="match status" value="1"/>
</dbReference>
<keyword evidence="2" id="KW-0238">DNA-binding</keyword>
<dbReference type="GO" id="GO:0003700">
    <property type="term" value="F:DNA-binding transcription factor activity"/>
    <property type="evidence" value="ECO:0007669"/>
    <property type="project" value="InterPro"/>
</dbReference>
<dbReference type="InterPro" id="IPR036388">
    <property type="entry name" value="WH-like_DNA-bd_sf"/>
</dbReference>
<dbReference type="Gene3D" id="3.40.50.1360">
    <property type="match status" value="1"/>
</dbReference>
<sequence length="251" mass="28044">MFAEERKNKIIELIKSGQSVKVSELAKMFNVSESTIRRDLNELKVIGVIVRTHGGAVSSLNTNFEPSFIEKQDKYLYEKDYIGKIAARFINDGDTIILDSGTTTQCIARYITAKNVTIITNSVNLANDLSSREDIEVIITGGIIRPKTKAMVGFIAENTLKQFRVDKAFIGANGVSIKYGVTTPNSMEANVKRAMMENAKEVYLCVDSSKFNEVTFSLICPVSRVNYIITNNMEDEEKVKYKKLGVEVITE</sequence>
<keyword evidence="1" id="KW-0805">Transcription regulation</keyword>
<protein>
    <submittedName>
        <fullName evidence="5">Transcriptional regulator, DeoR family</fullName>
    </submittedName>
</protein>
<dbReference type="InterPro" id="IPR018356">
    <property type="entry name" value="Tscrpt_reg_HTH_DeoR_CS"/>
</dbReference>
<evidence type="ECO:0000256" key="3">
    <source>
        <dbReference type="ARBA" id="ARBA00023163"/>
    </source>
</evidence>
<gene>
    <name evidence="5" type="ORF">SAMN05660865_01243</name>
</gene>
<evidence type="ECO:0000256" key="1">
    <source>
        <dbReference type="ARBA" id="ARBA00023015"/>
    </source>
</evidence>
<dbReference type="SUPFAM" id="SSF100950">
    <property type="entry name" value="NagB/RpiA/CoA transferase-like"/>
    <property type="match status" value="1"/>
</dbReference>
<dbReference type="InterPro" id="IPR037171">
    <property type="entry name" value="NagB/RpiA_transferase-like"/>
</dbReference>
<proteinExistence type="predicted"/>
<dbReference type="PANTHER" id="PTHR30363">
    <property type="entry name" value="HTH-TYPE TRANSCRIPTIONAL REGULATOR SRLR-RELATED"/>
    <property type="match status" value="1"/>
</dbReference>
<dbReference type="PRINTS" id="PR00037">
    <property type="entry name" value="HTHLACR"/>
</dbReference>
<evidence type="ECO:0000256" key="2">
    <source>
        <dbReference type="ARBA" id="ARBA00023125"/>
    </source>
</evidence>
<dbReference type="InterPro" id="IPR014036">
    <property type="entry name" value="DeoR-like_C"/>
</dbReference>
<accession>A0A1H5VKN5</accession>
<dbReference type="PROSITE" id="PS00894">
    <property type="entry name" value="HTH_DEOR_1"/>
    <property type="match status" value="1"/>
</dbReference>
<evidence type="ECO:0000259" key="4">
    <source>
        <dbReference type="PROSITE" id="PS51000"/>
    </source>
</evidence>
<dbReference type="PANTHER" id="PTHR30363:SF44">
    <property type="entry name" value="AGA OPERON TRANSCRIPTIONAL REPRESSOR-RELATED"/>
    <property type="match status" value="1"/>
</dbReference>
<organism evidence="5 6">
    <name type="scientific">Caloramator fervidus</name>
    <dbReference type="NCBI Taxonomy" id="29344"/>
    <lineage>
        <taxon>Bacteria</taxon>
        <taxon>Bacillati</taxon>
        <taxon>Bacillota</taxon>
        <taxon>Clostridia</taxon>
        <taxon>Eubacteriales</taxon>
        <taxon>Clostridiaceae</taxon>
        <taxon>Caloramator</taxon>
    </lineage>
</organism>
<dbReference type="OrthoDB" id="9797223at2"/>
<dbReference type="Proteomes" id="UP000242850">
    <property type="component" value="Unassembled WGS sequence"/>
</dbReference>
<name>A0A1H5VKN5_9CLOT</name>
<evidence type="ECO:0000313" key="5">
    <source>
        <dbReference type="EMBL" id="SEF87925.1"/>
    </source>
</evidence>
<dbReference type="SMART" id="SM00420">
    <property type="entry name" value="HTH_DEOR"/>
    <property type="match status" value="1"/>
</dbReference>
<dbReference type="InterPro" id="IPR001034">
    <property type="entry name" value="DeoR_HTH"/>
</dbReference>
<dbReference type="PROSITE" id="PS51000">
    <property type="entry name" value="HTH_DEOR_2"/>
    <property type="match status" value="1"/>
</dbReference>
<dbReference type="Pfam" id="PF08220">
    <property type="entry name" value="HTH_DeoR"/>
    <property type="match status" value="1"/>
</dbReference>
<keyword evidence="3" id="KW-0804">Transcription</keyword>
<evidence type="ECO:0000313" key="6">
    <source>
        <dbReference type="Proteomes" id="UP000242850"/>
    </source>
</evidence>
<dbReference type="EMBL" id="FNUK01000014">
    <property type="protein sequence ID" value="SEF87925.1"/>
    <property type="molecule type" value="Genomic_DNA"/>
</dbReference>
<dbReference type="InterPro" id="IPR050313">
    <property type="entry name" value="Carb_Metab_HTH_regulators"/>
</dbReference>
<keyword evidence="6" id="KW-1185">Reference proteome</keyword>
<dbReference type="GO" id="GO:0003677">
    <property type="term" value="F:DNA binding"/>
    <property type="evidence" value="ECO:0007669"/>
    <property type="project" value="UniProtKB-KW"/>
</dbReference>
<dbReference type="InterPro" id="IPR036390">
    <property type="entry name" value="WH_DNA-bd_sf"/>
</dbReference>
<dbReference type="SMART" id="SM01134">
    <property type="entry name" value="DeoRC"/>
    <property type="match status" value="1"/>
</dbReference>
<dbReference type="Gene3D" id="1.10.10.10">
    <property type="entry name" value="Winged helix-like DNA-binding domain superfamily/Winged helix DNA-binding domain"/>
    <property type="match status" value="1"/>
</dbReference>
<reference evidence="6" key="1">
    <citation type="submission" date="2016-10" db="EMBL/GenBank/DDBJ databases">
        <authorList>
            <person name="Varghese N."/>
            <person name="Submissions S."/>
        </authorList>
    </citation>
    <scope>NUCLEOTIDE SEQUENCE [LARGE SCALE GENOMIC DNA]</scope>
    <source>
        <strain evidence="6">DSM 5463</strain>
    </source>
</reference>
<dbReference type="SUPFAM" id="SSF46785">
    <property type="entry name" value="Winged helix' DNA-binding domain"/>
    <property type="match status" value="1"/>
</dbReference>